<dbReference type="Gene3D" id="3.20.20.70">
    <property type="entry name" value="Aldolase class I"/>
    <property type="match status" value="1"/>
</dbReference>
<dbReference type="PANTHER" id="PTHR10578">
    <property type="entry name" value="S -2-HYDROXY-ACID OXIDASE-RELATED"/>
    <property type="match status" value="1"/>
</dbReference>
<keyword evidence="2" id="KW-0560">Oxidoreductase</keyword>
<proteinExistence type="predicted"/>
<dbReference type="InterPro" id="IPR008259">
    <property type="entry name" value="FMN_hydac_DH_AS"/>
</dbReference>
<comment type="cofactor">
    <cofactor evidence="1">
        <name>FMN</name>
        <dbReference type="ChEBI" id="CHEBI:58210"/>
    </cofactor>
</comment>
<dbReference type="PANTHER" id="PTHR10578:SF143">
    <property type="entry name" value="FMN-DEPENDENT ALPHA-HYDROXY ACID DEHYDROGENASE PB1A11.03"/>
    <property type="match status" value="1"/>
</dbReference>
<dbReference type="PROSITE" id="PS00557">
    <property type="entry name" value="FMN_HYDROXY_ACID_DH_1"/>
    <property type="match status" value="1"/>
</dbReference>
<evidence type="ECO:0000256" key="1">
    <source>
        <dbReference type="ARBA" id="ARBA00001917"/>
    </source>
</evidence>
<dbReference type="PROSITE" id="PS51349">
    <property type="entry name" value="FMN_HYDROXY_ACID_DH_2"/>
    <property type="match status" value="1"/>
</dbReference>
<dbReference type="Pfam" id="PF01070">
    <property type="entry name" value="FMN_dh"/>
    <property type="match status" value="1"/>
</dbReference>
<evidence type="ECO:0000256" key="2">
    <source>
        <dbReference type="ARBA" id="ARBA00023002"/>
    </source>
</evidence>
<dbReference type="InterPro" id="IPR013785">
    <property type="entry name" value="Aldolase_TIM"/>
</dbReference>
<dbReference type="InterPro" id="IPR037396">
    <property type="entry name" value="FMN_HAD"/>
</dbReference>
<protein>
    <submittedName>
        <fullName evidence="4">Alpha-hydroxy-acid oxidizing protein</fullName>
    </submittedName>
</protein>
<evidence type="ECO:0000259" key="3">
    <source>
        <dbReference type="PROSITE" id="PS51349"/>
    </source>
</evidence>
<evidence type="ECO:0000313" key="4">
    <source>
        <dbReference type="EMBL" id="WAH39267.1"/>
    </source>
</evidence>
<evidence type="ECO:0000313" key="5">
    <source>
        <dbReference type="Proteomes" id="UP001164803"/>
    </source>
</evidence>
<sequence>MVTVDTTMLGWRETDLKHIYLPFLLGEGIANFLSDPAFLSRLKNSPSDDPAAAIQEFLSVYVNPAFTWEDLASIRNMTKLPILVKGITHPDDAKRVQDMDLHGVIVSNHGGRQVDGGIAALDALVEIRQAVGPAYLLLMDSGIRSAADICKALALGAHAVLLGRPYAYALAAGGREGVAELLMQYRAGLDLQLALSGYKAIRDLGAGYVSRRA</sequence>
<feature type="domain" description="FMN hydroxy acid dehydrogenase" evidence="3">
    <location>
        <begin position="1"/>
        <end position="213"/>
    </location>
</feature>
<dbReference type="EMBL" id="CP104064">
    <property type="protein sequence ID" value="WAH39267.1"/>
    <property type="molecule type" value="Genomic_DNA"/>
</dbReference>
<organism evidence="4 5">
    <name type="scientific">Alicyclobacillus dauci</name>
    <dbReference type="NCBI Taxonomy" id="1475485"/>
    <lineage>
        <taxon>Bacteria</taxon>
        <taxon>Bacillati</taxon>
        <taxon>Bacillota</taxon>
        <taxon>Bacilli</taxon>
        <taxon>Bacillales</taxon>
        <taxon>Alicyclobacillaceae</taxon>
        <taxon>Alicyclobacillus</taxon>
    </lineage>
</organism>
<dbReference type="Proteomes" id="UP001164803">
    <property type="component" value="Chromosome"/>
</dbReference>
<reference evidence="4" key="1">
    <citation type="submission" date="2022-08" db="EMBL/GenBank/DDBJ databases">
        <title>Alicyclobacillus dauci DSM2870, complete genome.</title>
        <authorList>
            <person name="Wang Q."/>
            <person name="Cai R."/>
            <person name="Wang Z."/>
        </authorList>
    </citation>
    <scope>NUCLEOTIDE SEQUENCE</scope>
    <source>
        <strain evidence="4">DSM 28700</strain>
    </source>
</reference>
<dbReference type="SUPFAM" id="SSF51395">
    <property type="entry name" value="FMN-linked oxidoreductases"/>
    <property type="match status" value="1"/>
</dbReference>
<gene>
    <name evidence="4" type="ORF">NZD86_18340</name>
</gene>
<dbReference type="InterPro" id="IPR000262">
    <property type="entry name" value="FMN-dep_DH"/>
</dbReference>
<name>A0ABY6Z8Q5_9BACL</name>
<keyword evidence="5" id="KW-1185">Reference proteome</keyword>
<accession>A0ABY6Z8Q5</accession>